<gene>
    <name evidence="2" type="ORF">BO78DRAFT_25456</name>
</gene>
<proteinExistence type="predicted"/>
<evidence type="ECO:0000313" key="2">
    <source>
        <dbReference type="EMBL" id="PYI01092.1"/>
    </source>
</evidence>
<feature type="region of interest" description="Disordered" evidence="1">
    <location>
        <begin position="86"/>
        <end position="114"/>
    </location>
</feature>
<dbReference type="Proteomes" id="UP000248423">
    <property type="component" value="Unassembled WGS sequence"/>
</dbReference>
<dbReference type="AlphaFoldDB" id="A0A319DTR4"/>
<sequence>MDTLIKGIAAGVGLASESVSAYKASRQEKKARRSTEAEERAQLVDEQHEQDWALDEAQDGLTADRQAAISEPASGDIETLADSFLQGYPTLPPYPPPGSKCTQTSLSGGASPAKARATHSGLYQGLCAGA</sequence>
<organism evidence="2 3">
    <name type="scientific">Aspergillus sclerotiicarbonarius (strain CBS 121057 / IBT 28362)</name>
    <dbReference type="NCBI Taxonomy" id="1448318"/>
    <lineage>
        <taxon>Eukaryota</taxon>
        <taxon>Fungi</taxon>
        <taxon>Dikarya</taxon>
        <taxon>Ascomycota</taxon>
        <taxon>Pezizomycotina</taxon>
        <taxon>Eurotiomycetes</taxon>
        <taxon>Eurotiomycetidae</taxon>
        <taxon>Eurotiales</taxon>
        <taxon>Aspergillaceae</taxon>
        <taxon>Aspergillus</taxon>
        <taxon>Aspergillus subgen. Circumdati</taxon>
    </lineage>
</organism>
<feature type="region of interest" description="Disordered" evidence="1">
    <location>
        <begin position="19"/>
        <end position="49"/>
    </location>
</feature>
<feature type="compositionally biased region" description="Basic and acidic residues" evidence="1">
    <location>
        <begin position="25"/>
        <end position="49"/>
    </location>
</feature>
<evidence type="ECO:0000313" key="3">
    <source>
        <dbReference type="Proteomes" id="UP000248423"/>
    </source>
</evidence>
<accession>A0A319DTR4</accession>
<dbReference type="VEuPathDB" id="FungiDB:BO78DRAFT_25456"/>
<protein>
    <submittedName>
        <fullName evidence="2">Uncharacterized protein</fullName>
    </submittedName>
</protein>
<dbReference type="STRING" id="1448318.A0A319DTR4"/>
<keyword evidence="3" id="KW-1185">Reference proteome</keyword>
<evidence type="ECO:0000256" key="1">
    <source>
        <dbReference type="SAM" id="MobiDB-lite"/>
    </source>
</evidence>
<dbReference type="EMBL" id="KZ826425">
    <property type="protein sequence ID" value="PYI01092.1"/>
    <property type="molecule type" value="Genomic_DNA"/>
</dbReference>
<name>A0A319DTR4_ASPSB</name>
<reference evidence="2 3" key="1">
    <citation type="submission" date="2018-02" db="EMBL/GenBank/DDBJ databases">
        <title>The genomes of Aspergillus section Nigri reveals drivers in fungal speciation.</title>
        <authorList>
            <consortium name="DOE Joint Genome Institute"/>
            <person name="Vesth T.C."/>
            <person name="Nybo J."/>
            <person name="Theobald S."/>
            <person name="Brandl J."/>
            <person name="Frisvad J.C."/>
            <person name="Nielsen K.F."/>
            <person name="Lyhne E.K."/>
            <person name="Kogle M.E."/>
            <person name="Kuo A."/>
            <person name="Riley R."/>
            <person name="Clum A."/>
            <person name="Nolan M."/>
            <person name="Lipzen A."/>
            <person name="Salamov A."/>
            <person name="Henrissat B."/>
            <person name="Wiebenga A."/>
            <person name="De vries R.P."/>
            <person name="Grigoriev I.V."/>
            <person name="Mortensen U.H."/>
            <person name="Andersen M.R."/>
            <person name="Baker S.E."/>
        </authorList>
    </citation>
    <scope>NUCLEOTIDE SEQUENCE [LARGE SCALE GENOMIC DNA]</scope>
    <source>
        <strain evidence="2 3">CBS 121057</strain>
    </source>
</reference>